<dbReference type="OrthoDB" id="5835604at2759"/>
<dbReference type="Proteomes" id="UP000298663">
    <property type="component" value="Unassembled WGS sequence"/>
</dbReference>
<comment type="caution">
    <text evidence="3">The sequence shown here is derived from an EMBL/GenBank/DDBJ whole genome shotgun (WGS) entry which is preliminary data.</text>
</comment>
<organism evidence="3 4">
    <name type="scientific">Steinernema carpocapsae</name>
    <name type="common">Entomopathogenic nematode</name>
    <dbReference type="NCBI Taxonomy" id="34508"/>
    <lineage>
        <taxon>Eukaryota</taxon>
        <taxon>Metazoa</taxon>
        <taxon>Ecdysozoa</taxon>
        <taxon>Nematoda</taxon>
        <taxon>Chromadorea</taxon>
        <taxon>Rhabditida</taxon>
        <taxon>Tylenchina</taxon>
        <taxon>Panagrolaimomorpha</taxon>
        <taxon>Strongyloidoidea</taxon>
        <taxon>Steinernematidae</taxon>
        <taxon>Steinernema</taxon>
    </lineage>
</organism>
<keyword evidence="1" id="KW-0732">Signal</keyword>
<feature type="signal peptide" evidence="1">
    <location>
        <begin position="1"/>
        <end position="20"/>
    </location>
</feature>
<evidence type="ECO:0000259" key="2">
    <source>
        <dbReference type="Pfam" id="PF04155"/>
    </source>
</evidence>
<evidence type="ECO:0000256" key="1">
    <source>
        <dbReference type="SAM" id="SignalP"/>
    </source>
</evidence>
<sequence>MFISAFFGVLLGSFLPSASGFFFGGLGGGGGGCSCVPRCPPPPVCPQPVPCSQVVIPSCPSISYPTYMPSPSYPAAYPSFAVPAPTSYGGYVTPVIQERGYVAPVIPDRDYVAPAPPEPIAPVSVQTETITTEGGYPVNPGNPYGPIAIGAASRTGIRSPVVDNTVFIATPSATDTPRTVSPDLYDDHDEDPNVSNQQTPQLKVAPVSREPAQLIPADMMSKRARILNGIKEKVRNPHEYDRNPPVYDKFREDDLDPAICNSIPLKRIMTKAMTDELASSKKLIKKATKVMFGVAFDVLCADEDFSYSIYSRHYCETTKDNVTCFAFL</sequence>
<evidence type="ECO:0000313" key="3">
    <source>
        <dbReference type="EMBL" id="TKR61523.1"/>
    </source>
</evidence>
<feature type="domain" description="Ground-like" evidence="2">
    <location>
        <begin position="260"/>
        <end position="327"/>
    </location>
</feature>
<dbReference type="AlphaFoldDB" id="A0A4U5LZY4"/>
<name>A0A4U5LZY4_STECR</name>
<reference evidence="3 4" key="1">
    <citation type="journal article" date="2015" name="Genome Biol.">
        <title>Comparative genomics of Steinernema reveals deeply conserved gene regulatory networks.</title>
        <authorList>
            <person name="Dillman A.R."/>
            <person name="Macchietto M."/>
            <person name="Porter C.F."/>
            <person name="Rogers A."/>
            <person name="Williams B."/>
            <person name="Antoshechkin I."/>
            <person name="Lee M.M."/>
            <person name="Goodwin Z."/>
            <person name="Lu X."/>
            <person name="Lewis E.E."/>
            <person name="Goodrich-Blair H."/>
            <person name="Stock S.P."/>
            <person name="Adams B.J."/>
            <person name="Sternberg P.W."/>
            <person name="Mortazavi A."/>
        </authorList>
    </citation>
    <scope>NUCLEOTIDE SEQUENCE [LARGE SCALE GENOMIC DNA]</scope>
    <source>
        <strain evidence="3 4">ALL</strain>
    </source>
</reference>
<protein>
    <recommendedName>
        <fullName evidence="2">Ground-like domain-containing protein</fullName>
    </recommendedName>
</protein>
<evidence type="ECO:0000313" key="4">
    <source>
        <dbReference type="Proteomes" id="UP000298663"/>
    </source>
</evidence>
<dbReference type="Pfam" id="PF04155">
    <property type="entry name" value="Ground-like"/>
    <property type="match status" value="1"/>
</dbReference>
<accession>A0A4U5LZY4</accession>
<dbReference type="InterPro" id="IPR007284">
    <property type="entry name" value="Ground-like_dom"/>
</dbReference>
<keyword evidence="4" id="KW-1185">Reference proteome</keyword>
<reference evidence="3 4" key="2">
    <citation type="journal article" date="2019" name="G3 (Bethesda)">
        <title>Hybrid Assembly of the Genome of the Entomopathogenic Nematode Steinernema carpocapsae Identifies the X-Chromosome.</title>
        <authorList>
            <person name="Serra L."/>
            <person name="Macchietto M."/>
            <person name="Macias-Munoz A."/>
            <person name="McGill C.J."/>
            <person name="Rodriguez I.M."/>
            <person name="Rodriguez B."/>
            <person name="Murad R."/>
            <person name="Mortazavi A."/>
        </authorList>
    </citation>
    <scope>NUCLEOTIDE SEQUENCE [LARGE SCALE GENOMIC DNA]</scope>
    <source>
        <strain evidence="3 4">ALL</strain>
    </source>
</reference>
<proteinExistence type="predicted"/>
<feature type="chain" id="PRO_5021035244" description="Ground-like domain-containing protein" evidence="1">
    <location>
        <begin position="21"/>
        <end position="328"/>
    </location>
</feature>
<gene>
    <name evidence="3" type="ORF">L596_028623</name>
</gene>
<dbReference type="EMBL" id="AZBU02000011">
    <property type="protein sequence ID" value="TKR61523.1"/>
    <property type="molecule type" value="Genomic_DNA"/>
</dbReference>